<dbReference type="AlphaFoldDB" id="A0A8C3J4B9"/>
<feature type="transmembrane region" description="Helical" evidence="1">
    <location>
        <begin position="65"/>
        <end position="91"/>
    </location>
</feature>
<dbReference type="Proteomes" id="UP000694419">
    <property type="component" value="Unplaced"/>
</dbReference>
<proteinExistence type="predicted"/>
<organism evidence="2 3">
    <name type="scientific">Calidris pygmaea</name>
    <name type="common">Spoon-billed sandpiper</name>
    <dbReference type="NCBI Taxonomy" id="425635"/>
    <lineage>
        <taxon>Eukaryota</taxon>
        <taxon>Metazoa</taxon>
        <taxon>Chordata</taxon>
        <taxon>Craniata</taxon>
        <taxon>Vertebrata</taxon>
        <taxon>Euteleostomi</taxon>
        <taxon>Archelosauria</taxon>
        <taxon>Archosauria</taxon>
        <taxon>Dinosauria</taxon>
        <taxon>Saurischia</taxon>
        <taxon>Theropoda</taxon>
        <taxon>Coelurosauria</taxon>
        <taxon>Aves</taxon>
        <taxon>Neognathae</taxon>
        <taxon>Neoaves</taxon>
        <taxon>Charadriiformes</taxon>
        <taxon>Scolopacidae</taxon>
        <taxon>Calidris</taxon>
    </lineage>
</organism>
<dbReference type="PANTHER" id="PTHR35257:SF1">
    <property type="entry name" value="TRANSMEMBRANE PROTEIN 82"/>
    <property type="match status" value="1"/>
</dbReference>
<reference evidence="2" key="1">
    <citation type="submission" date="2025-08" db="UniProtKB">
        <authorList>
            <consortium name="Ensembl"/>
        </authorList>
    </citation>
    <scope>IDENTIFICATION</scope>
</reference>
<accession>A0A8C3J4B9</accession>
<keyword evidence="1" id="KW-0812">Transmembrane</keyword>
<evidence type="ECO:0000256" key="1">
    <source>
        <dbReference type="SAM" id="Phobius"/>
    </source>
</evidence>
<keyword evidence="1" id="KW-0472">Membrane</keyword>
<dbReference type="PANTHER" id="PTHR35257">
    <property type="entry name" value="TRANSMEMBRANE PROTEIN 82"/>
    <property type="match status" value="1"/>
</dbReference>
<dbReference type="Pfam" id="PF15816">
    <property type="entry name" value="TMEM82"/>
    <property type="match status" value="1"/>
</dbReference>
<evidence type="ECO:0000313" key="3">
    <source>
        <dbReference type="Proteomes" id="UP000694419"/>
    </source>
</evidence>
<reference evidence="2" key="2">
    <citation type="submission" date="2025-09" db="UniProtKB">
        <authorList>
            <consortium name="Ensembl"/>
        </authorList>
    </citation>
    <scope>IDENTIFICATION</scope>
</reference>
<evidence type="ECO:0000313" key="2">
    <source>
        <dbReference type="Ensembl" id="ENSCPGP00000000156.1"/>
    </source>
</evidence>
<name>A0A8C3J4B9_9CHAR</name>
<keyword evidence="1" id="KW-1133">Transmembrane helix</keyword>
<keyword evidence="3" id="KW-1185">Reference proteome</keyword>
<dbReference type="Ensembl" id="ENSCPGT00000000178.1">
    <property type="protein sequence ID" value="ENSCPGP00000000156.1"/>
    <property type="gene ID" value="ENSCPGG00000000112.1"/>
</dbReference>
<feature type="transmembrane region" description="Helical" evidence="1">
    <location>
        <begin position="20"/>
        <end position="44"/>
    </location>
</feature>
<protein>
    <submittedName>
        <fullName evidence="2">Transmembrane protein 82</fullName>
    </submittedName>
</protein>
<dbReference type="InterPro" id="IPR031648">
    <property type="entry name" value="TMEM82"/>
</dbReference>
<sequence>MFSLGSWLPGLAWGWALLDALLQGLVGACAVSVLCSLLKVYLYIQCLNDPQRQAEKEAIRAQRWVLEPLHVVVLTALLALVGSRVAALVVLEFSLRAVSTLLSLGKHPWGIWELHGGAYASPSCSLCGVDEDGWHGESPASLCMHACLCNRASPRCFATPAGLQGAAARRKPLITLQLCVPVLRCSLCRVDEGGWHGGSHASLGMHACQTNVQPLAARSTHGGLAWKRPCVAFQPCIPSLHATLAGLWGAAAWRKPCMALQLCIPSLHAAPVGGCRLEKTMHGFAAVHSLAASNTHRGLV</sequence>